<accession>A0AAD8RS07</accession>
<dbReference type="Proteomes" id="UP001231189">
    <property type="component" value="Unassembled WGS sequence"/>
</dbReference>
<dbReference type="PANTHER" id="PTHR10966">
    <property type="entry name" value="TRANSCRIPTION INITIATION FACTOR IIA SUBUNIT 2"/>
    <property type="match status" value="1"/>
</dbReference>
<sequence>MKVSGETLAASGSPPGDFEASVSPPPKTAPPAPSSLAAPEGGLPGGRRWLGCSSIPRSPFLPPKNLQSATLSFVFSAGRGCGPPPDFALLPLHAWLALLGPNARRRRLHALPPEALSAEVPAPAGILSIGSSCARRATAPLPAISSPGPPAPTACGSALTLLKGPREGGMAALELYRMTTLGVNLTATLDEMVFSGRLSPELAVLVQLQFDESMSALLEKQVTSMAFFKGHLHTYRYCDNVWTFILRDVTFRKEEMAGWQNIGNVKIVACNSSLMKPKEPPQQQ</sequence>
<comment type="similarity">
    <text evidence="2">Belongs to the TFIIA subunit 2 family.</text>
</comment>
<evidence type="ECO:0000256" key="2">
    <source>
        <dbReference type="ARBA" id="ARBA00007675"/>
    </source>
</evidence>
<dbReference type="EMBL" id="JAUUTY010000005">
    <property type="protein sequence ID" value="KAK1630605.1"/>
    <property type="molecule type" value="Genomic_DNA"/>
</dbReference>
<dbReference type="Gene3D" id="2.30.18.10">
    <property type="entry name" value="Transcription factor IIA (TFIIA), beta-barrel domain"/>
    <property type="match status" value="1"/>
</dbReference>
<evidence type="ECO:0000256" key="4">
    <source>
        <dbReference type="ARBA" id="ARBA00023163"/>
    </source>
</evidence>
<dbReference type="InterPro" id="IPR009083">
    <property type="entry name" value="TFIIA_a-hlx"/>
</dbReference>
<dbReference type="GO" id="GO:0006367">
    <property type="term" value="P:transcription initiation at RNA polymerase II promoter"/>
    <property type="evidence" value="ECO:0007669"/>
    <property type="project" value="InterPro"/>
</dbReference>
<evidence type="ECO:0000256" key="1">
    <source>
        <dbReference type="ARBA" id="ARBA00004123"/>
    </source>
</evidence>
<dbReference type="GO" id="GO:0005672">
    <property type="term" value="C:transcription factor TFIIA complex"/>
    <property type="evidence" value="ECO:0007669"/>
    <property type="project" value="InterPro"/>
</dbReference>
<dbReference type="Pfam" id="PF02751">
    <property type="entry name" value="TFIIA_gamma_C"/>
    <property type="match status" value="1"/>
</dbReference>
<evidence type="ECO:0000313" key="9">
    <source>
        <dbReference type="EMBL" id="KAK1630605.1"/>
    </source>
</evidence>
<proteinExistence type="inferred from homology"/>
<keyword evidence="5" id="KW-0539">Nucleus</keyword>
<dbReference type="CDD" id="cd10014">
    <property type="entry name" value="TFIIA_gamma_C"/>
    <property type="match status" value="1"/>
</dbReference>
<keyword evidence="4" id="KW-0804">Transcription</keyword>
<dbReference type="InterPro" id="IPR015871">
    <property type="entry name" value="TFIIA_gsu_C"/>
</dbReference>
<gene>
    <name evidence="9" type="ORF">QYE76_004920</name>
</gene>
<dbReference type="Gene3D" id="1.10.287.190">
    <property type="entry name" value="Transcription factor IIA gamma subunit, alpha-helical domain"/>
    <property type="match status" value="1"/>
</dbReference>
<evidence type="ECO:0000259" key="7">
    <source>
        <dbReference type="Pfam" id="PF02268"/>
    </source>
</evidence>
<evidence type="ECO:0008006" key="11">
    <source>
        <dbReference type="Google" id="ProtNLM"/>
    </source>
</evidence>
<organism evidence="9 10">
    <name type="scientific">Lolium multiflorum</name>
    <name type="common">Italian ryegrass</name>
    <name type="synonym">Lolium perenne subsp. multiflorum</name>
    <dbReference type="NCBI Taxonomy" id="4521"/>
    <lineage>
        <taxon>Eukaryota</taxon>
        <taxon>Viridiplantae</taxon>
        <taxon>Streptophyta</taxon>
        <taxon>Embryophyta</taxon>
        <taxon>Tracheophyta</taxon>
        <taxon>Spermatophyta</taxon>
        <taxon>Magnoliopsida</taxon>
        <taxon>Liliopsida</taxon>
        <taxon>Poales</taxon>
        <taxon>Poaceae</taxon>
        <taxon>BOP clade</taxon>
        <taxon>Pooideae</taxon>
        <taxon>Poodae</taxon>
        <taxon>Poeae</taxon>
        <taxon>Poeae Chloroplast Group 2 (Poeae type)</taxon>
        <taxon>Loliodinae</taxon>
        <taxon>Loliinae</taxon>
        <taxon>Lolium</taxon>
    </lineage>
</organism>
<dbReference type="InterPro" id="IPR003194">
    <property type="entry name" value="TFIIA_gsu"/>
</dbReference>
<comment type="subcellular location">
    <subcellularLocation>
        <location evidence="1">Nucleus</location>
    </subcellularLocation>
</comment>
<feature type="compositionally biased region" description="Pro residues" evidence="6">
    <location>
        <begin position="23"/>
        <end position="33"/>
    </location>
</feature>
<evidence type="ECO:0000259" key="8">
    <source>
        <dbReference type="Pfam" id="PF02751"/>
    </source>
</evidence>
<dbReference type="SUPFAM" id="SSF47396">
    <property type="entry name" value="Transcription factor IIA (TFIIA), alpha-helical domain"/>
    <property type="match status" value="1"/>
</dbReference>
<comment type="caution">
    <text evidence="9">The sequence shown here is derived from an EMBL/GenBank/DDBJ whole genome shotgun (WGS) entry which is preliminary data.</text>
</comment>
<feature type="domain" description="Transcription initiation factor IIA gamma subunit C-terminal" evidence="8">
    <location>
        <begin position="229"/>
        <end position="272"/>
    </location>
</feature>
<dbReference type="SUPFAM" id="SSF50784">
    <property type="entry name" value="Transcription factor IIA (TFIIA), beta-barrel domain"/>
    <property type="match status" value="1"/>
</dbReference>
<dbReference type="InterPro" id="IPR009088">
    <property type="entry name" value="TFIIA_b-brl"/>
</dbReference>
<dbReference type="CDD" id="cd10145">
    <property type="entry name" value="TFIIA_gamma_N"/>
    <property type="match status" value="1"/>
</dbReference>
<dbReference type="InterPro" id="IPR015872">
    <property type="entry name" value="TFIIA_gsu_N"/>
</dbReference>
<name>A0AAD8RS07_LOLMU</name>
<dbReference type="Pfam" id="PF02268">
    <property type="entry name" value="TFIIA_gamma_N"/>
    <property type="match status" value="1"/>
</dbReference>
<dbReference type="AlphaFoldDB" id="A0AAD8RS07"/>
<keyword evidence="10" id="KW-1185">Reference proteome</keyword>
<evidence type="ECO:0000256" key="3">
    <source>
        <dbReference type="ARBA" id="ARBA00023015"/>
    </source>
</evidence>
<reference evidence="9" key="1">
    <citation type="submission" date="2023-07" db="EMBL/GenBank/DDBJ databases">
        <title>A chromosome-level genome assembly of Lolium multiflorum.</title>
        <authorList>
            <person name="Chen Y."/>
            <person name="Copetti D."/>
            <person name="Kolliker R."/>
            <person name="Studer B."/>
        </authorList>
    </citation>
    <scope>NUCLEOTIDE SEQUENCE</scope>
    <source>
        <strain evidence="9">02402/16</strain>
        <tissue evidence="9">Leaf</tissue>
    </source>
</reference>
<protein>
    <recommendedName>
        <fullName evidence="11">Transcription initiation factor IIA subunit 2</fullName>
    </recommendedName>
</protein>
<evidence type="ECO:0000256" key="6">
    <source>
        <dbReference type="SAM" id="MobiDB-lite"/>
    </source>
</evidence>
<feature type="region of interest" description="Disordered" evidence="6">
    <location>
        <begin position="1"/>
        <end position="43"/>
    </location>
</feature>
<evidence type="ECO:0000256" key="5">
    <source>
        <dbReference type="ARBA" id="ARBA00023242"/>
    </source>
</evidence>
<keyword evidence="3" id="KW-0805">Transcription regulation</keyword>
<evidence type="ECO:0000313" key="10">
    <source>
        <dbReference type="Proteomes" id="UP001231189"/>
    </source>
</evidence>
<feature type="domain" description="Transcription initiation factor IIA gamma subunit N-terminal" evidence="7">
    <location>
        <begin position="173"/>
        <end position="218"/>
    </location>
</feature>